<evidence type="ECO:0000256" key="1">
    <source>
        <dbReference type="SAM" id="MobiDB-lite"/>
    </source>
</evidence>
<protein>
    <recommendedName>
        <fullName evidence="5">Beta-barrel assembly machine subunit BamF</fullName>
    </recommendedName>
</protein>
<reference evidence="3 4" key="1">
    <citation type="submission" date="2023-07" db="EMBL/GenBank/DDBJ databases">
        <title>Genomic Encyclopedia of Type Strains, Phase IV (KMG-IV): sequencing the most valuable type-strain genomes for metagenomic binning, comparative biology and taxonomic classification.</title>
        <authorList>
            <person name="Goeker M."/>
        </authorList>
    </citation>
    <scope>NUCLEOTIDE SEQUENCE [LARGE SCALE GENOMIC DNA]</scope>
    <source>
        <strain evidence="3 4">DSM 19013</strain>
    </source>
</reference>
<evidence type="ECO:0008006" key="5">
    <source>
        <dbReference type="Google" id="ProtNLM"/>
    </source>
</evidence>
<comment type="caution">
    <text evidence="3">The sequence shown here is derived from an EMBL/GenBank/DDBJ whole genome shotgun (WGS) entry which is preliminary data.</text>
</comment>
<gene>
    <name evidence="3" type="ORF">QO012_000677</name>
</gene>
<evidence type="ECO:0000313" key="4">
    <source>
        <dbReference type="Proteomes" id="UP001231124"/>
    </source>
</evidence>
<feature type="compositionally biased region" description="Basic and acidic residues" evidence="1">
    <location>
        <begin position="75"/>
        <end position="92"/>
    </location>
</feature>
<feature type="compositionally biased region" description="Low complexity" evidence="1">
    <location>
        <begin position="105"/>
        <end position="125"/>
    </location>
</feature>
<keyword evidence="2" id="KW-0732">Signal</keyword>
<accession>A0ABU0HWJ3</accession>
<dbReference type="RefSeq" id="WP_238204134.1">
    <property type="nucleotide sequence ID" value="NZ_BPQE01000017.1"/>
</dbReference>
<dbReference type="PROSITE" id="PS51257">
    <property type="entry name" value="PROKAR_LIPOPROTEIN"/>
    <property type="match status" value="1"/>
</dbReference>
<organism evidence="3 4">
    <name type="scientific">Methylobacterium aerolatum</name>
    <dbReference type="NCBI Taxonomy" id="418708"/>
    <lineage>
        <taxon>Bacteria</taxon>
        <taxon>Pseudomonadati</taxon>
        <taxon>Pseudomonadota</taxon>
        <taxon>Alphaproteobacteria</taxon>
        <taxon>Hyphomicrobiales</taxon>
        <taxon>Methylobacteriaceae</taxon>
        <taxon>Methylobacterium</taxon>
    </lineage>
</organism>
<sequence length="125" mass="12785">MTVALRRCLLPSLVLIPLGGSLAACSGDAVRTLATNSGYGPPKVEAPDFVTSSRPKEAPGYMPVGVDAPRRPSRPRSEEGQKALETELEQARGRNTARGHAAESAAKGVAKGMAPAAPAAAPSPN</sequence>
<feature type="region of interest" description="Disordered" evidence="1">
    <location>
        <begin position="35"/>
        <end position="125"/>
    </location>
</feature>
<evidence type="ECO:0000313" key="3">
    <source>
        <dbReference type="EMBL" id="MDQ0446188.1"/>
    </source>
</evidence>
<feature type="chain" id="PRO_5046864259" description="Beta-barrel assembly machine subunit BamF" evidence="2">
    <location>
        <begin position="24"/>
        <end position="125"/>
    </location>
</feature>
<keyword evidence="4" id="KW-1185">Reference proteome</keyword>
<dbReference type="Proteomes" id="UP001231124">
    <property type="component" value="Unassembled WGS sequence"/>
</dbReference>
<feature type="signal peptide" evidence="2">
    <location>
        <begin position="1"/>
        <end position="23"/>
    </location>
</feature>
<evidence type="ECO:0000256" key="2">
    <source>
        <dbReference type="SAM" id="SignalP"/>
    </source>
</evidence>
<proteinExistence type="predicted"/>
<dbReference type="EMBL" id="JAUSVP010000002">
    <property type="protein sequence ID" value="MDQ0446188.1"/>
    <property type="molecule type" value="Genomic_DNA"/>
</dbReference>
<name>A0ABU0HWJ3_9HYPH</name>